<dbReference type="AlphaFoldDB" id="A0A502GLL6"/>
<keyword evidence="2" id="KW-1185">Reference proteome</keyword>
<organism evidence="1 2">
    <name type="scientific">Hymenobacter nivis</name>
    <dbReference type="NCBI Taxonomy" id="1850093"/>
    <lineage>
        <taxon>Bacteria</taxon>
        <taxon>Pseudomonadati</taxon>
        <taxon>Bacteroidota</taxon>
        <taxon>Cytophagia</taxon>
        <taxon>Cytophagales</taxon>
        <taxon>Hymenobacteraceae</taxon>
        <taxon>Hymenobacter</taxon>
    </lineage>
</organism>
<dbReference type="Pfam" id="PF16133">
    <property type="entry name" value="DUF4844"/>
    <property type="match status" value="1"/>
</dbReference>
<gene>
    <name evidence="1" type="ORF">EAH73_18460</name>
</gene>
<accession>A0A502GLL6</accession>
<sequence length="151" mass="16008">MLGPLAAYAQTTTAPDLTAAPLIAIAAPMPAATVLPTRTDASRRLVKMKETIQPLVGELAAFKNRPQVARILAESTDDFQQIMSGRPTEEAYFQVLDGSLAALAPLTPGTTDRADVAEYFEDLLDIVGVTSSGGRLNAFLTRPKAKAAPVR</sequence>
<dbReference type="InterPro" id="IPR038360">
    <property type="entry name" value="DUF4844_sf"/>
</dbReference>
<name>A0A502GLL6_9BACT</name>
<dbReference type="EMBL" id="RCYZ01000008">
    <property type="protein sequence ID" value="TPG63039.1"/>
    <property type="molecule type" value="Genomic_DNA"/>
</dbReference>
<dbReference type="Proteomes" id="UP000317646">
    <property type="component" value="Unassembled WGS sequence"/>
</dbReference>
<reference evidence="1 2" key="1">
    <citation type="journal article" date="2019" name="Environ. Microbiol.">
        <title>Species interactions and distinct microbial communities in high Arctic permafrost affected cryosols are associated with the CH4 and CO2 gas fluxes.</title>
        <authorList>
            <person name="Altshuler I."/>
            <person name="Hamel J."/>
            <person name="Turney S."/>
            <person name="Magnuson E."/>
            <person name="Levesque R."/>
            <person name="Greer C."/>
            <person name="Whyte L.G."/>
        </authorList>
    </citation>
    <scope>NUCLEOTIDE SEQUENCE [LARGE SCALE GENOMIC DNA]</scope>
    <source>
        <strain evidence="1 2">S9.2P</strain>
    </source>
</reference>
<evidence type="ECO:0000313" key="2">
    <source>
        <dbReference type="Proteomes" id="UP000317646"/>
    </source>
</evidence>
<dbReference type="InterPro" id="IPR032301">
    <property type="entry name" value="DUF4844"/>
</dbReference>
<dbReference type="Gene3D" id="1.20.1480.40">
    <property type="entry name" value="Uncharacterised protein PF16133, DUF4844"/>
    <property type="match status" value="1"/>
</dbReference>
<protein>
    <submittedName>
        <fullName evidence="1">DUF4844 domain-containing protein</fullName>
    </submittedName>
</protein>
<comment type="caution">
    <text evidence="1">The sequence shown here is derived from an EMBL/GenBank/DDBJ whole genome shotgun (WGS) entry which is preliminary data.</text>
</comment>
<proteinExistence type="predicted"/>
<evidence type="ECO:0000313" key="1">
    <source>
        <dbReference type="EMBL" id="TPG63039.1"/>
    </source>
</evidence>